<sequence length="230" mass="26127">MRILLLVKMVRDVISRLRAGALRVAPVLDPSKSALPAHSTSGSSSRSLSLSWPRLLLFCIVLYVCALVAYLVNTSPSTPFPKLHEVSSKAVTIAQAEEHARSVKMLPQGQKHDRGLRCIGWRATDNCSPYGPRLPKLDKPCHMLVKHEQSGYCEVEDIITKERFRVMKRYCRSLRPDSQFRCEEAQDFVNFPIQANKSFADFSFRGLENYLRRCAMEAAQIIHAEPHVRF</sequence>
<evidence type="ECO:0000313" key="1">
    <source>
        <dbReference type="EMBL" id="KAI9910596.1"/>
    </source>
</evidence>
<evidence type="ECO:0000313" key="2">
    <source>
        <dbReference type="Proteomes" id="UP001163321"/>
    </source>
</evidence>
<keyword evidence="2" id="KW-1185">Reference proteome</keyword>
<name>A0ACC0VYQ7_9STRA</name>
<proteinExistence type="predicted"/>
<comment type="caution">
    <text evidence="1">The sequence shown here is derived from an EMBL/GenBank/DDBJ whole genome shotgun (WGS) entry which is preliminary data.</text>
</comment>
<accession>A0ACC0VYQ7</accession>
<gene>
    <name evidence="1" type="ORF">PsorP6_011232</name>
</gene>
<protein>
    <submittedName>
        <fullName evidence="1">Uncharacterized protein</fullName>
    </submittedName>
</protein>
<reference evidence="1 2" key="1">
    <citation type="journal article" date="2022" name="bioRxiv">
        <title>The genome of the oomycete Peronosclerospora sorghi, a cosmopolitan pathogen of maize and sorghum, is inflated with dispersed pseudogenes.</title>
        <authorList>
            <person name="Fletcher K."/>
            <person name="Martin F."/>
            <person name="Isakeit T."/>
            <person name="Cavanaugh K."/>
            <person name="Magill C."/>
            <person name="Michelmore R."/>
        </authorList>
    </citation>
    <scope>NUCLEOTIDE SEQUENCE [LARGE SCALE GENOMIC DNA]</scope>
    <source>
        <strain evidence="1">P6</strain>
    </source>
</reference>
<organism evidence="1 2">
    <name type="scientific">Peronosclerospora sorghi</name>
    <dbReference type="NCBI Taxonomy" id="230839"/>
    <lineage>
        <taxon>Eukaryota</taxon>
        <taxon>Sar</taxon>
        <taxon>Stramenopiles</taxon>
        <taxon>Oomycota</taxon>
        <taxon>Peronosporomycetes</taxon>
        <taxon>Peronosporales</taxon>
        <taxon>Peronosporaceae</taxon>
        <taxon>Peronosclerospora</taxon>
    </lineage>
</organism>
<dbReference type="Proteomes" id="UP001163321">
    <property type="component" value="Chromosome 6"/>
</dbReference>
<dbReference type="EMBL" id="CM047585">
    <property type="protein sequence ID" value="KAI9910596.1"/>
    <property type="molecule type" value="Genomic_DNA"/>
</dbReference>